<proteinExistence type="predicted"/>
<dbReference type="EMBL" id="KC012913">
    <property type="protein sequence ID" value="AFX93316.1"/>
    <property type="molecule type" value="Genomic_DNA"/>
</dbReference>
<dbReference type="RefSeq" id="YP_009098199.1">
    <property type="nucleotide sequence ID" value="NC_025417.1"/>
</dbReference>
<accession>A0A075BER6</accession>
<dbReference type="KEGG" id="vg:22276462"/>
<reference evidence="1 2" key="1">
    <citation type="journal article" date="2014" name="PLoS ONE">
        <title>Improving the Safety of Staphylococcus aureus Polyvalent Phages by Their Production on a Staphylococcus xylosus Strain.</title>
        <authorList>
            <person name="El Haddad L."/>
            <person name="Ben Abdallah N."/>
            <person name="Plante P.L."/>
            <person name="Dumaresq J."/>
            <person name="Katsarava R."/>
            <person name="Labrie S."/>
            <person name="Corbeil J."/>
            <person name="St-Gelais D."/>
            <person name="Moineau S."/>
        </authorList>
    </citation>
    <scope>NUCLEOTIDE SEQUENCE [LARGE SCALE GENOMIC DNA]</scope>
</reference>
<organism evidence="1 2">
    <name type="scientific">Staphylococcus phage Team1</name>
    <dbReference type="NCBI Taxonomy" id="1262512"/>
    <lineage>
        <taxon>Viruses</taxon>
        <taxon>Duplodnaviria</taxon>
        <taxon>Heunggongvirae</taxon>
        <taxon>Uroviricota</taxon>
        <taxon>Caudoviricetes</taxon>
        <taxon>Herelleviridae</taxon>
        <taxon>Twortvirinae</taxon>
        <taxon>Kayvirus</taxon>
        <taxon>Kayvirus G1</taxon>
    </lineage>
</organism>
<name>A0A075BER6_9CAUD</name>
<sequence length="213" mass="24573">MENNNLVNFLMTTDDIDDTIEMVDSFELQDINKVLGEDTFLTIMEITDSLPDNQYKIVLLSSLDKLLNTDRKELVEYDEEFPTIRKHNVSELKRDTVNSVIDSYMNTNVEILYTEYPTISNYSVVVDSVKVLNTLYLIESKNGKIEATLSEDGEDLHEYISEEGYSVTDILNKFDDVEDLFDEDDSLINFFSDIDEGKNKTIKSFIELVINLK</sequence>
<dbReference type="Proteomes" id="UP000028568">
    <property type="component" value="Segment"/>
</dbReference>
<evidence type="ECO:0000313" key="1">
    <source>
        <dbReference type="EMBL" id="AFX93316.1"/>
    </source>
</evidence>
<dbReference type="GeneID" id="22276462"/>
<protein>
    <submittedName>
        <fullName evidence="1">Uncharacterized protein</fullName>
    </submittedName>
</protein>
<evidence type="ECO:0000313" key="2">
    <source>
        <dbReference type="Proteomes" id="UP000028568"/>
    </source>
</evidence>
<dbReference type="SMR" id="A0A075BER6"/>